<organism evidence="3 4">
    <name type="scientific">Leptospira meyeri</name>
    <dbReference type="NCBI Taxonomy" id="29508"/>
    <lineage>
        <taxon>Bacteria</taxon>
        <taxon>Pseudomonadati</taxon>
        <taxon>Spirochaetota</taxon>
        <taxon>Spirochaetia</taxon>
        <taxon>Leptospirales</taxon>
        <taxon>Leptospiraceae</taxon>
        <taxon>Leptospira</taxon>
    </lineage>
</organism>
<dbReference type="InterPro" id="IPR002035">
    <property type="entry name" value="VWF_A"/>
</dbReference>
<dbReference type="PROSITE" id="PS50801">
    <property type="entry name" value="STAS"/>
    <property type="match status" value="1"/>
</dbReference>
<dbReference type="STRING" id="1193051.LEP1GSC017_1707"/>
<reference evidence="3 4" key="1">
    <citation type="submission" date="2019-03" db="EMBL/GenBank/DDBJ databases">
        <title>Genomic Encyclopedia of Archaeal and Bacterial Type Strains, Phase II (KMG-II): from individual species to whole genera.</title>
        <authorList>
            <person name="Goeker M."/>
        </authorList>
    </citation>
    <scope>NUCLEOTIDE SEQUENCE [LARGE SCALE GENOMIC DNA]</scope>
    <source>
        <strain evidence="3 4">DSM 21537</strain>
    </source>
</reference>
<dbReference type="InterPro" id="IPR036513">
    <property type="entry name" value="STAS_dom_sf"/>
</dbReference>
<feature type="domain" description="VWFA" evidence="1">
    <location>
        <begin position="43"/>
        <end position="215"/>
    </location>
</feature>
<dbReference type="CDD" id="cd07043">
    <property type="entry name" value="STAS_anti-anti-sigma_factors"/>
    <property type="match status" value="1"/>
</dbReference>
<comment type="caution">
    <text evidence="3">The sequence shown here is derived from an EMBL/GenBank/DDBJ whole genome shotgun (WGS) entry which is preliminary data.</text>
</comment>
<name>A0A4R8N1U6_LEPME</name>
<dbReference type="EMBL" id="SORO01000001">
    <property type="protein sequence ID" value="TDY73265.1"/>
    <property type="molecule type" value="Genomic_DNA"/>
</dbReference>
<feature type="domain" description="STAS" evidence="2">
    <location>
        <begin position="428"/>
        <end position="540"/>
    </location>
</feature>
<dbReference type="InterPro" id="IPR036465">
    <property type="entry name" value="vWFA_dom_sf"/>
</dbReference>
<evidence type="ECO:0000313" key="3">
    <source>
        <dbReference type="EMBL" id="TDY73265.1"/>
    </source>
</evidence>
<dbReference type="Pfam" id="PF01740">
    <property type="entry name" value="STAS"/>
    <property type="match status" value="1"/>
</dbReference>
<sequence length="551" mass="61913">MVMFVDAKLEFPLIHEKEVQENHLLLRFRTPANPKINERKPLVIGLTIDKSWSMKGEKMESVIDASCALVNWLTRHDAVAIIAYSADVQIIQPVTHLTEKVSVTDKIRNIQVATSTNLSGGWLSALKSLTQSKIPNAYKRVLLLTDGNPTSGIKEKEALVKIAEDHLAMGISTTTIGVGNDFNEEILVEIAKAGGGNFHYIDNPEKASDIFFDEFGDIGALYAQAIDVELQLAPGVRLKQVLSETSHQVLEEFDEFLGDSKTISRQKINLQLGDLRADDIRNLVLRLEIDDRVNQTESPFCEVNVSYYNLLQQNTLESVKEFFQFPKGNNKGKQDPDVLVEILIANATTGIKEITDFVKKGHIEDAKALLFGLIQDIKNNLHFAPNALGSVLNRLQVLDTKITTKSDDLNKHLFMNSQIMMKGPEKLDLKDVILHDEIFEYRTTGDIDLYKCPEIKLLLEQKMSDGFRYVVFDFANTSHIDSSAIGMVIQIVGWLRRRGGELVVANIHDSVKKIFEITRLYNHIRVAESLSSAKEILQRIIYANEGDKKPS</sequence>
<dbReference type="GeneID" id="79827588"/>
<accession>A0A4R8N1U6</accession>
<dbReference type="RefSeq" id="WP_208325392.1">
    <property type="nucleotide sequence ID" value="NZ_SORO01000001.1"/>
</dbReference>
<proteinExistence type="predicted"/>
<dbReference type="SUPFAM" id="SSF52091">
    <property type="entry name" value="SpoIIaa-like"/>
    <property type="match status" value="1"/>
</dbReference>
<dbReference type="Pfam" id="PF00092">
    <property type="entry name" value="VWA"/>
    <property type="match status" value="1"/>
</dbReference>
<dbReference type="PANTHER" id="PTHR10579:SF43">
    <property type="entry name" value="ZINC FINGER (C3HC4-TYPE RING FINGER) FAMILY PROTEIN"/>
    <property type="match status" value="1"/>
</dbReference>
<dbReference type="SMART" id="SM00327">
    <property type="entry name" value="VWA"/>
    <property type="match status" value="1"/>
</dbReference>
<dbReference type="PANTHER" id="PTHR10579">
    <property type="entry name" value="CALCIUM-ACTIVATED CHLORIDE CHANNEL REGULATOR"/>
    <property type="match status" value="1"/>
</dbReference>
<evidence type="ECO:0000259" key="1">
    <source>
        <dbReference type="PROSITE" id="PS50234"/>
    </source>
</evidence>
<evidence type="ECO:0000259" key="2">
    <source>
        <dbReference type="PROSITE" id="PS50801"/>
    </source>
</evidence>
<evidence type="ECO:0000313" key="4">
    <source>
        <dbReference type="Proteomes" id="UP000294684"/>
    </source>
</evidence>
<dbReference type="AlphaFoldDB" id="A0A4R8N1U6"/>
<keyword evidence="4" id="KW-1185">Reference proteome</keyword>
<dbReference type="InterPro" id="IPR051266">
    <property type="entry name" value="CLCR"/>
</dbReference>
<protein>
    <submittedName>
        <fullName evidence="3">Ca-activated chloride channel family protein</fullName>
    </submittedName>
</protein>
<gene>
    <name evidence="3" type="ORF">CLV96_2294</name>
</gene>
<dbReference type="PROSITE" id="PS50234">
    <property type="entry name" value="VWFA"/>
    <property type="match status" value="1"/>
</dbReference>
<dbReference type="Gene3D" id="3.30.750.24">
    <property type="entry name" value="STAS domain"/>
    <property type="match status" value="1"/>
</dbReference>
<dbReference type="SUPFAM" id="SSF53300">
    <property type="entry name" value="vWA-like"/>
    <property type="match status" value="1"/>
</dbReference>
<dbReference type="Gene3D" id="3.40.50.410">
    <property type="entry name" value="von Willebrand factor, type A domain"/>
    <property type="match status" value="1"/>
</dbReference>
<dbReference type="Proteomes" id="UP000294684">
    <property type="component" value="Unassembled WGS sequence"/>
</dbReference>
<dbReference type="InterPro" id="IPR002645">
    <property type="entry name" value="STAS_dom"/>
</dbReference>